<dbReference type="InterPro" id="IPR034227">
    <property type="entry name" value="CuRO_UO_II"/>
</dbReference>
<dbReference type="Pfam" id="PF00116">
    <property type="entry name" value="COX2"/>
    <property type="match status" value="1"/>
</dbReference>
<dbReference type="InterPro" id="IPR010514">
    <property type="entry name" value="COX_ARM"/>
</dbReference>
<evidence type="ECO:0000256" key="16">
    <source>
        <dbReference type="RuleBase" id="RU004024"/>
    </source>
</evidence>
<dbReference type="PANTHER" id="PTHR22888">
    <property type="entry name" value="CYTOCHROME C OXIDASE, SUBUNIT II"/>
    <property type="match status" value="1"/>
</dbReference>
<evidence type="ECO:0000256" key="10">
    <source>
        <dbReference type="ARBA" id="ARBA00023002"/>
    </source>
</evidence>
<dbReference type="PANTHER" id="PTHR22888:SF18">
    <property type="entry name" value="CYTOCHROME BO(3) UBIQUINOL OXIDASE SUBUNIT 2"/>
    <property type="match status" value="1"/>
</dbReference>
<feature type="transmembrane region" description="Helical" evidence="17">
    <location>
        <begin position="94"/>
        <end position="112"/>
    </location>
</feature>
<dbReference type="PROSITE" id="PS50857">
    <property type="entry name" value="COX2_CUA"/>
    <property type="match status" value="1"/>
</dbReference>
<dbReference type="Proteomes" id="UP000000496">
    <property type="component" value="Chromosome gsn.131"/>
</dbReference>
<evidence type="ECO:0000256" key="6">
    <source>
        <dbReference type="ARBA" id="ARBA00022692"/>
    </source>
</evidence>
<organism evidence="20 21">
    <name type="scientific">Simkania negevensis (strain ATCC VR-1471 / DSM 27360 / Z)</name>
    <dbReference type="NCBI Taxonomy" id="331113"/>
    <lineage>
        <taxon>Bacteria</taxon>
        <taxon>Pseudomonadati</taxon>
        <taxon>Chlamydiota</taxon>
        <taxon>Chlamydiia</taxon>
        <taxon>Parachlamydiales</taxon>
        <taxon>Simkaniaceae</taxon>
        <taxon>Simkania</taxon>
    </lineage>
</organism>
<evidence type="ECO:0000259" key="18">
    <source>
        <dbReference type="PROSITE" id="PS50857"/>
    </source>
</evidence>
<evidence type="ECO:0000256" key="12">
    <source>
        <dbReference type="ARBA" id="ARBA00023139"/>
    </source>
</evidence>
<keyword evidence="16" id="KW-0186">Copper</keyword>
<dbReference type="InterPro" id="IPR045187">
    <property type="entry name" value="CcO_II"/>
</dbReference>
<dbReference type="InterPro" id="IPR002429">
    <property type="entry name" value="CcO_II-like_C"/>
</dbReference>
<comment type="function">
    <text evidence="16">Subunits I and II form the functional core of the enzyme complex. Electrons originating in cytochrome c are transferred via heme a and Cu(A) to the binuclear center formed by heme a3 and Cu(B).</text>
</comment>
<evidence type="ECO:0000256" key="13">
    <source>
        <dbReference type="ARBA" id="ARBA00023288"/>
    </source>
</evidence>
<gene>
    <name evidence="20" type="primary">cyoA</name>
    <name evidence="20" type="ordered locus">SNE_A16330</name>
</gene>
<evidence type="ECO:0000313" key="21">
    <source>
        <dbReference type="Proteomes" id="UP000000496"/>
    </source>
</evidence>
<accession>F8L9H3</accession>
<evidence type="ECO:0000256" key="14">
    <source>
        <dbReference type="PIRNR" id="PIRNR000292"/>
    </source>
</evidence>
<keyword evidence="10 14" id="KW-0560">Oxidoreductase</keyword>
<keyword evidence="8 14" id="KW-0249">Electron transport</keyword>
<evidence type="ECO:0000256" key="8">
    <source>
        <dbReference type="ARBA" id="ARBA00022982"/>
    </source>
</evidence>
<dbReference type="PIRSF" id="PIRSF000292">
    <property type="entry name" value="Ubi_od_II"/>
    <property type="match status" value="1"/>
</dbReference>
<feature type="transmembrane region" description="Helical" evidence="17">
    <location>
        <begin position="7"/>
        <end position="27"/>
    </location>
</feature>
<dbReference type="GO" id="GO:0005507">
    <property type="term" value="F:copper ion binding"/>
    <property type="evidence" value="ECO:0007669"/>
    <property type="project" value="InterPro"/>
</dbReference>
<dbReference type="GO" id="GO:0005886">
    <property type="term" value="C:plasma membrane"/>
    <property type="evidence" value="ECO:0007669"/>
    <property type="project" value="UniProtKB-SubCell"/>
</dbReference>
<evidence type="ECO:0000256" key="15">
    <source>
        <dbReference type="RuleBase" id="RU000456"/>
    </source>
</evidence>
<dbReference type="HOGENOM" id="CLU_036876_6_1_0"/>
<dbReference type="KEGG" id="sng:SNE_A16330"/>
<comment type="catalytic activity">
    <reaction evidence="16">
        <text>4 Fe(II)-[cytochrome c] + O2 + 8 H(+)(in) = 4 Fe(III)-[cytochrome c] + 2 H2O + 4 H(+)(out)</text>
        <dbReference type="Rhea" id="RHEA:11436"/>
        <dbReference type="Rhea" id="RHEA-COMP:10350"/>
        <dbReference type="Rhea" id="RHEA-COMP:14399"/>
        <dbReference type="ChEBI" id="CHEBI:15377"/>
        <dbReference type="ChEBI" id="CHEBI:15378"/>
        <dbReference type="ChEBI" id="CHEBI:15379"/>
        <dbReference type="ChEBI" id="CHEBI:29033"/>
        <dbReference type="ChEBI" id="CHEBI:29034"/>
        <dbReference type="EC" id="7.1.1.9"/>
    </reaction>
</comment>
<dbReference type="GO" id="GO:0004129">
    <property type="term" value="F:cytochrome-c oxidase activity"/>
    <property type="evidence" value="ECO:0007669"/>
    <property type="project" value="UniProtKB-UniRule"/>
</dbReference>
<evidence type="ECO:0000256" key="7">
    <source>
        <dbReference type="ARBA" id="ARBA00022729"/>
    </source>
</evidence>
<keyword evidence="12" id="KW-0564">Palmitate</keyword>
<name>F8L9H3_SIMNZ</name>
<sequence length="288" mass="32933">MKKPFKLIIVVLLLLGVSAALLTMYIQNHSVPIMEPKGLIAMKERDLIYTSAILMLLVVIPVIIITIVFAWKYREQNERAKHAPDWEHNNIAECCWWGVPVVIVAILAVITFRTCFELDPYKPLEHEKNPIEIQVVALDWKWLFIYPEYGIASVNFFQIPEKTPIKFAITSDAPMNSFWIPALGSQIYAMPAMRTELNLIANEVGSFRGASSNISGKGFAGMYFTVKSSTDEEFERWVSSVKQSSKTLGWDEYNKLAEPSEYHPAVSYILTQPDLFDQIMNKYYPPQK</sequence>
<proteinExistence type="inferred from homology"/>
<keyword evidence="16" id="KW-0479">Metal-binding</keyword>
<dbReference type="Pfam" id="PF06481">
    <property type="entry name" value="COX_ARM"/>
    <property type="match status" value="1"/>
</dbReference>
<keyword evidence="3 14" id="KW-0813">Transport</keyword>
<dbReference type="AlphaFoldDB" id="F8L9H3"/>
<comment type="similarity">
    <text evidence="2 14 15">Belongs to the cytochrome c oxidase subunit 2 family.</text>
</comment>
<keyword evidence="13" id="KW-0449">Lipoprotein</keyword>
<reference key="1">
    <citation type="journal article" date="2011" name="Mol. Biol. Evol.">
        <title>Unity in variety -- the pan-genome of the Chlamydiae.</title>
        <authorList>
            <person name="Collingro A."/>
            <person name="Tischler P."/>
            <person name="Weinmaier T."/>
            <person name="Penz T."/>
            <person name="Heinz E."/>
            <person name="Brunham R.C."/>
            <person name="Read T.D."/>
            <person name="Bavoil P.M."/>
            <person name="Sachse K."/>
            <person name="Kahane S."/>
            <person name="Friedman M.G."/>
            <person name="Rattei T."/>
            <person name="Myers G.S.A."/>
            <person name="Horn M."/>
        </authorList>
    </citation>
    <scope>NUCLEOTIDE SEQUENCE</scope>
    <source>
        <strain>Z</strain>
    </source>
</reference>
<dbReference type="CDD" id="cd04212">
    <property type="entry name" value="CuRO_UO_II"/>
    <property type="match status" value="1"/>
</dbReference>
<comment type="subcellular location">
    <subcellularLocation>
        <location evidence="1 15">Cell membrane</location>
        <topology evidence="1 15">Multi-pass membrane protein</topology>
    </subcellularLocation>
</comment>
<dbReference type="SUPFAM" id="SSF81464">
    <property type="entry name" value="Cytochrome c oxidase subunit II-like, transmembrane region"/>
    <property type="match status" value="1"/>
</dbReference>
<comment type="cofactor">
    <cofactor evidence="16">
        <name>Cu cation</name>
        <dbReference type="ChEBI" id="CHEBI:23378"/>
    </cofactor>
    <text evidence="16">Binds a copper A center.</text>
</comment>
<dbReference type="eggNOG" id="COG1622">
    <property type="taxonomic scope" value="Bacteria"/>
</dbReference>
<evidence type="ECO:0000256" key="3">
    <source>
        <dbReference type="ARBA" id="ARBA00022448"/>
    </source>
</evidence>
<dbReference type="InterPro" id="IPR008972">
    <property type="entry name" value="Cupredoxin"/>
</dbReference>
<dbReference type="GO" id="GO:0042773">
    <property type="term" value="P:ATP synthesis coupled electron transport"/>
    <property type="evidence" value="ECO:0007669"/>
    <property type="project" value="TreeGrafter"/>
</dbReference>
<dbReference type="RefSeq" id="WP_013943976.1">
    <property type="nucleotide sequence ID" value="NC_015713.1"/>
</dbReference>
<evidence type="ECO:0000259" key="19">
    <source>
        <dbReference type="PROSITE" id="PS50999"/>
    </source>
</evidence>
<dbReference type="EC" id="7.1.1.9" evidence="16"/>
<dbReference type="Gene3D" id="2.60.40.420">
    <property type="entry name" value="Cupredoxins - blue copper proteins"/>
    <property type="match status" value="1"/>
</dbReference>
<evidence type="ECO:0000256" key="2">
    <source>
        <dbReference type="ARBA" id="ARBA00007866"/>
    </source>
</evidence>
<protein>
    <recommendedName>
        <fullName evidence="16">Cytochrome c oxidase subunit 2</fullName>
        <ecNumber evidence="16">7.1.1.9</ecNumber>
    </recommendedName>
</protein>
<dbReference type="STRING" id="331113.SNE_A16330"/>
<keyword evidence="4 14" id="KW-1003">Cell membrane</keyword>
<dbReference type="GO" id="GO:0016682">
    <property type="term" value="F:oxidoreductase activity, acting on diphenols and related substances as donors, oxygen as acceptor"/>
    <property type="evidence" value="ECO:0007669"/>
    <property type="project" value="InterPro"/>
</dbReference>
<dbReference type="InterPro" id="IPR036257">
    <property type="entry name" value="Cyt_c_oxidase_su2_TM_sf"/>
</dbReference>
<dbReference type="EMBL" id="FR872582">
    <property type="protein sequence ID" value="CCB89510.1"/>
    <property type="molecule type" value="Genomic_DNA"/>
</dbReference>
<keyword evidence="6 15" id="KW-0812">Transmembrane</keyword>
<dbReference type="OrthoDB" id="9783445at2"/>
<reference evidence="20 21" key="2">
    <citation type="journal article" date="2011" name="Mol. Biol. Evol.">
        <title>Unity in variety--the pan-genome of the Chlamydiae.</title>
        <authorList>
            <person name="Collingro A."/>
            <person name="Tischler P."/>
            <person name="Weinmaier T."/>
            <person name="Penz T."/>
            <person name="Heinz E."/>
            <person name="Brunham R.C."/>
            <person name="Read T.D."/>
            <person name="Bavoil P.M."/>
            <person name="Sachse K."/>
            <person name="Kahane S."/>
            <person name="Friedman M.G."/>
            <person name="Rattei T."/>
            <person name="Myers G.S."/>
            <person name="Horn M."/>
        </authorList>
    </citation>
    <scope>NUCLEOTIDE SEQUENCE [LARGE SCALE GENOMIC DNA]</scope>
    <source>
        <strain evidence="21">ATCC VR-1471 / Z</strain>
    </source>
</reference>
<evidence type="ECO:0000256" key="4">
    <source>
        <dbReference type="ARBA" id="ARBA00022475"/>
    </source>
</evidence>
<evidence type="ECO:0000256" key="9">
    <source>
        <dbReference type="ARBA" id="ARBA00022989"/>
    </source>
</evidence>
<dbReference type="Pfam" id="PF02790">
    <property type="entry name" value="COX2_TM"/>
    <property type="match status" value="1"/>
</dbReference>
<dbReference type="NCBIfam" id="TIGR01433">
    <property type="entry name" value="CyoA"/>
    <property type="match status" value="1"/>
</dbReference>
<keyword evidence="5 14" id="KW-0679">Respiratory chain</keyword>
<feature type="domain" description="Cytochrome oxidase subunit II transmembrane region profile" evidence="19">
    <location>
        <begin position="25"/>
        <end position="122"/>
    </location>
</feature>
<dbReference type="SUPFAM" id="SSF49503">
    <property type="entry name" value="Cupredoxins"/>
    <property type="match status" value="1"/>
</dbReference>
<evidence type="ECO:0000256" key="1">
    <source>
        <dbReference type="ARBA" id="ARBA00004651"/>
    </source>
</evidence>
<keyword evidence="9 17" id="KW-1133">Transmembrane helix</keyword>
<feature type="transmembrane region" description="Helical" evidence="17">
    <location>
        <begin position="47"/>
        <end position="73"/>
    </location>
</feature>
<evidence type="ECO:0000256" key="17">
    <source>
        <dbReference type="SAM" id="Phobius"/>
    </source>
</evidence>
<dbReference type="InterPro" id="IPR006333">
    <property type="entry name" value="Cyt_o_ubiquinol_oxidase_su2"/>
</dbReference>
<evidence type="ECO:0000256" key="5">
    <source>
        <dbReference type="ARBA" id="ARBA00022660"/>
    </source>
</evidence>
<evidence type="ECO:0000256" key="11">
    <source>
        <dbReference type="ARBA" id="ARBA00023136"/>
    </source>
</evidence>
<dbReference type="GO" id="GO:0009486">
    <property type="term" value="F:cytochrome bo3 ubiquinol oxidase activity"/>
    <property type="evidence" value="ECO:0007669"/>
    <property type="project" value="InterPro"/>
</dbReference>
<keyword evidence="7" id="KW-0732">Signal</keyword>
<keyword evidence="21" id="KW-1185">Reference proteome</keyword>
<evidence type="ECO:0000313" key="20">
    <source>
        <dbReference type="EMBL" id="CCB89510.1"/>
    </source>
</evidence>
<dbReference type="InterPro" id="IPR011759">
    <property type="entry name" value="Cyt_c_oxidase_su2_TM_dom"/>
</dbReference>
<keyword evidence="11 14" id="KW-0472">Membrane</keyword>
<dbReference type="PROSITE" id="PS50999">
    <property type="entry name" value="COX2_TM"/>
    <property type="match status" value="1"/>
</dbReference>
<dbReference type="Gene3D" id="1.10.287.90">
    <property type="match status" value="1"/>
</dbReference>
<feature type="domain" description="Cytochrome oxidase subunit II copper A binding" evidence="18">
    <location>
        <begin position="128"/>
        <end position="240"/>
    </location>
</feature>